<gene>
    <name evidence="2" type="ORF">SSLN_LOCUS11519</name>
</gene>
<feature type="compositionally biased region" description="Low complexity" evidence="1">
    <location>
        <begin position="24"/>
        <end position="39"/>
    </location>
</feature>
<evidence type="ECO:0000313" key="4">
    <source>
        <dbReference type="WBParaSite" id="SSLN_0001196501-mRNA-1"/>
    </source>
</evidence>
<feature type="compositionally biased region" description="Basic residues" evidence="1">
    <location>
        <begin position="11"/>
        <end position="22"/>
    </location>
</feature>
<evidence type="ECO:0000313" key="3">
    <source>
        <dbReference type="Proteomes" id="UP000275846"/>
    </source>
</evidence>
<organism evidence="4">
    <name type="scientific">Schistocephalus solidus</name>
    <name type="common">Tapeworm</name>
    <dbReference type="NCBI Taxonomy" id="70667"/>
    <lineage>
        <taxon>Eukaryota</taxon>
        <taxon>Metazoa</taxon>
        <taxon>Spiralia</taxon>
        <taxon>Lophotrochozoa</taxon>
        <taxon>Platyhelminthes</taxon>
        <taxon>Cestoda</taxon>
        <taxon>Eucestoda</taxon>
        <taxon>Diphyllobothriidea</taxon>
        <taxon>Diphyllobothriidae</taxon>
        <taxon>Schistocephalus</taxon>
    </lineage>
</organism>
<accession>A0A183T4X2</accession>
<dbReference type="WBParaSite" id="SSLN_0001196501-mRNA-1">
    <property type="protein sequence ID" value="SSLN_0001196501-mRNA-1"/>
    <property type="gene ID" value="SSLN_0001196501"/>
</dbReference>
<reference evidence="2 3" key="2">
    <citation type="submission" date="2018-11" db="EMBL/GenBank/DDBJ databases">
        <authorList>
            <consortium name="Pathogen Informatics"/>
        </authorList>
    </citation>
    <scope>NUCLEOTIDE SEQUENCE [LARGE SCALE GENOMIC DNA]</scope>
    <source>
        <strain evidence="2 3">NST_G2</strain>
    </source>
</reference>
<evidence type="ECO:0000313" key="2">
    <source>
        <dbReference type="EMBL" id="VDL97904.1"/>
    </source>
</evidence>
<proteinExistence type="predicted"/>
<sequence>MRPTGSPLLRPKGRLASHKRRGCNNNATLTSTTPAPTTDNIFADASPPTITDTIFPPPPTALITATNTTCLTPTTSDYLPPAISNTTTTPSTGDWVSSSHELEYQYQQQTPPPDPPPSDLSCPHCHRTCTSRIGLVGHCKSIVQKPANQWQEHQHTPAAPNSTLCTAHTHLHTAWAYKVTCVSIKTCGGTPPATPQHYISPHQSLHLT</sequence>
<dbReference type="Proteomes" id="UP000275846">
    <property type="component" value="Unassembled WGS sequence"/>
</dbReference>
<dbReference type="AlphaFoldDB" id="A0A183T4X2"/>
<reference evidence="4" key="1">
    <citation type="submission" date="2016-06" db="UniProtKB">
        <authorList>
            <consortium name="WormBaseParasite"/>
        </authorList>
    </citation>
    <scope>IDENTIFICATION</scope>
</reference>
<keyword evidence="3" id="KW-1185">Reference proteome</keyword>
<evidence type="ECO:0000256" key="1">
    <source>
        <dbReference type="SAM" id="MobiDB-lite"/>
    </source>
</evidence>
<name>A0A183T4X2_SCHSO</name>
<feature type="region of interest" description="Disordered" evidence="1">
    <location>
        <begin position="1"/>
        <end position="39"/>
    </location>
</feature>
<dbReference type="EMBL" id="UYSU01036593">
    <property type="protein sequence ID" value="VDL97904.1"/>
    <property type="molecule type" value="Genomic_DNA"/>
</dbReference>
<protein>
    <submittedName>
        <fullName evidence="4">C2H2-type domain-containing protein</fullName>
    </submittedName>
</protein>